<feature type="transmembrane region" description="Helical" evidence="6">
    <location>
        <begin position="75"/>
        <end position="95"/>
    </location>
</feature>
<dbReference type="Proteomes" id="UP000007590">
    <property type="component" value="Chromosome"/>
</dbReference>
<evidence type="ECO:0000256" key="6">
    <source>
        <dbReference type="SAM" id="Phobius"/>
    </source>
</evidence>
<feature type="transmembrane region" description="Helical" evidence="6">
    <location>
        <begin position="233"/>
        <end position="252"/>
    </location>
</feature>
<feature type="domain" description="EamA" evidence="7">
    <location>
        <begin position="18"/>
        <end position="147"/>
    </location>
</feature>
<feature type="transmembrane region" description="Helical" evidence="6">
    <location>
        <begin position="12"/>
        <end position="37"/>
    </location>
</feature>
<dbReference type="PANTHER" id="PTHR32322">
    <property type="entry name" value="INNER MEMBRANE TRANSPORTER"/>
    <property type="match status" value="1"/>
</dbReference>
<evidence type="ECO:0000313" key="9">
    <source>
        <dbReference type="Proteomes" id="UP000007590"/>
    </source>
</evidence>
<dbReference type="InterPro" id="IPR037185">
    <property type="entry name" value="EmrE-like"/>
</dbReference>
<evidence type="ECO:0000313" key="8">
    <source>
        <dbReference type="EMBL" id="AFD07559.1"/>
    </source>
</evidence>
<dbReference type="PANTHER" id="PTHR32322:SF2">
    <property type="entry name" value="EAMA DOMAIN-CONTAINING PROTEIN"/>
    <property type="match status" value="1"/>
</dbReference>
<organism evidence="8 9">
    <name type="scientific">Solitalea canadensis (strain ATCC 29591 / DSM 3403 / JCM 21819 / LMG 8368 / NBRC 15130 / NCIMB 12057 / USAM 9D)</name>
    <name type="common">Flexibacter canadensis</name>
    <dbReference type="NCBI Taxonomy" id="929556"/>
    <lineage>
        <taxon>Bacteria</taxon>
        <taxon>Pseudomonadati</taxon>
        <taxon>Bacteroidota</taxon>
        <taxon>Sphingobacteriia</taxon>
        <taxon>Sphingobacteriales</taxon>
        <taxon>Sphingobacteriaceae</taxon>
        <taxon>Solitalea</taxon>
    </lineage>
</organism>
<feature type="transmembrane region" description="Helical" evidence="6">
    <location>
        <begin position="194"/>
        <end position="213"/>
    </location>
</feature>
<dbReference type="GO" id="GO:0016020">
    <property type="term" value="C:membrane"/>
    <property type="evidence" value="ECO:0007669"/>
    <property type="project" value="UniProtKB-SubCell"/>
</dbReference>
<feature type="transmembrane region" description="Helical" evidence="6">
    <location>
        <begin position="163"/>
        <end position="182"/>
    </location>
</feature>
<comment type="subcellular location">
    <subcellularLocation>
        <location evidence="1">Membrane</location>
        <topology evidence="1">Multi-pass membrane protein</topology>
    </subcellularLocation>
</comment>
<feature type="domain" description="EamA" evidence="7">
    <location>
        <begin position="165"/>
        <end position="303"/>
    </location>
</feature>
<dbReference type="eggNOG" id="COG0697">
    <property type="taxonomic scope" value="Bacteria"/>
</dbReference>
<accession>H8KUS5</accession>
<feature type="transmembrane region" description="Helical" evidence="6">
    <location>
        <begin position="130"/>
        <end position="151"/>
    </location>
</feature>
<dbReference type="EMBL" id="CP003349">
    <property type="protein sequence ID" value="AFD07559.1"/>
    <property type="molecule type" value="Genomic_DNA"/>
</dbReference>
<proteinExistence type="inferred from homology"/>
<dbReference type="AlphaFoldDB" id="H8KUS5"/>
<dbReference type="InterPro" id="IPR000620">
    <property type="entry name" value="EamA_dom"/>
</dbReference>
<gene>
    <name evidence="8" type="ordered locus">Solca_2525</name>
</gene>
<keyword evidence="5 6" id="KW-0472">Membrane</keyword>
<dbReference type="Pfam" id="PF00892">
    <property type="entry name" value="EamA"/>
    <property type="match status" value="2"/>
</dbReference>
<dbReference type="RefSeq" id="WP_014680786.1">
    <property type="nucleotide sequence ID" value="NC_017770.1"/>
</dbReference>
<keyword evidence="3 6" id="KW-0812">Transmembrane</keyword>
<sequence>MKTIDNNYEPSKALVIAAFAAIYIIWGSTYLGIMVAIQSIPPMLMGGLRFLVAGLLLLSWCIYKKEKFPPRSTIIKSGITGLILLLWGNGAVIWAEQYIPSNITAIVVAGAPLWMTLLDKREWKNSFTNMAIVAGLLVGFAGVILLVSSGGKEAHFSLSDPKQFMGLLVLLSGSIAWVAGSLFTKYSPTEGSTLMKVSIQMLVASVAFLLVAFSRGEFHTYDWSQTTTKSWVALGYLITFGSLIGYLSYVWLLSVKTPAQVGTYAYVNPSVAVLLGWLIIDEPITMIQIFALVIILFGVMLVNKGNQVRAKKNLAKVQEPTIMEKIEHERSFVTADKGMLCTEDKA</sequence>
<dbReference type="HOGENOM" id="CLU_033863_5_1_10"/>
<name>H8KUS5_SOLCM</name>
<evidence type="ECO:0000256" key="1">
    <source>
        <dbReference type="ARBA" id="ARBA00004141"/>
    </source>
</evidence>
<comment type="similarity">
    <text evidence="2">Belongs to the EamA transporter family.</text>
</comment>
<feature type="transmembrane region" description="Helical" evidence="6">
    <location>
        <begin position="43"/>
        <end position="63"/>
    </location>
</feature>
<dbReference type="KEGG" id="scn:Solca_2525"/>
<feature type="transmembrane region" description="Helical" evidence="6">
    <location>
        <begin position="101"/>
        <end position="118"/>
    </location>
</feature>
<evidence type="ECO:0000256" key="5">
    <source>
        <dbReference type="ARBA" id="ARBA00023136"/>
    </source>
</evidence>
<protein>
    <submittedName>
        <fullName evidence="8">DMT(Drug/metabolite transporter) superfamily permease</fullName>
    </submittedName>
</protein>
<reference evidence="8" key="1">
    <citation type="submission" date="2012-02" db="EMBL/GenBank/DDBJ databases">
        <title>The complete genome of Solitalea canadensis DSM 3403.</title>
        <authorList>
            <consortium name="US DOE Joint Genome Institute (JGI-PGF)"/>
            <person name="Lucas S."/>
            <person name="Copeland A."/>
            <person name="Lapidus A."/>
            <person name="Glavina del Rio T."/>
            <person name="Dalin E."/>
            <person name="Tice H."/>
            <person name="Bruce D."/>
            <person name="Goodwin L."/>
            <person name="Pitluck S."/>
            <person name="Peters L."/>
            <person name="Ovchinnikova G."/>
            <person name="Lu M."/>
            <person name="Kyrpides N."/>
            <person name="Mavromatis K."/>
            <person name="Ivanova N."/>
            <person name="Brettin T."/>
            <person name="Detter J.C."/>
            <person name="Han C."/>
            <person name="Larimer F."/>
            <person name="Land M."/>
            <person name="Hauser L."/>
            <person name="Markowitz V."/>
            <person name="Cheng J.-F."/>
            <person name="Hugenholtz P."/>
            <person name="Woyke T."/>
            <person name="Wu D."/>
            <person name="Spring S."/>
            <person name="Schroeder M."/>
            <person name="Kopitz M."/>
            <person name="Brambilla E."/>
            <person name="Klenk H.-P."/>
            <person name="Eisen J.A."/>
        </authorList>
    </citation>
    <scope>NUCLEOTIDE SEQUENCE</scope>
    <source>
        <strain evidence="8">DSM 3403</strain>
    </source>
</reference>
<evidence type="ECO:0000259" key="7">
    <source>
        <dbReference type="Pfam" id="PF00892"/>
    </source>
</evidence>
<evidence type="ECO:0000256" key="4">
    <source>
        <dbReference type="ARBA" id="ARBA00022989"/>
    </source>
</evidence>
<evidence type="ECO:0000256" key="2">
    <source>
        <dbReference type="ARBA" id="ARBA00007362"/>
    </source>
</evidence>
<dbReference type="SUPFAM" id="SSF103481">
    <property type="entry name" value="Multidrug resistance efflux transporter EmrE"/>
    <property type="match status" value="2"/>
</dbReference>
<keyword evidence="4 6" id="KW-1133">Transmembrane helix</keyword>
<dbReference type="InterPro" id="IPR050638">
    <property type="entry name" value="AA-Vitamin_Transporters"/>
</dbReference>
<keyword evidence="9" id="KW-1185">Reference proteome</keyword>
<evidence type="ECO:0000256" key="3">
    <source>
        <dbReference type="ARBA" id="ARBA00022692"/>
    </source>
</evidence>
<feature type="transmembrane region" description="Helical" evidence="6">
    <location>
        <begin position="264"/>
        <end position="280"/>
    </location>
</feature>
<dbReference type="OrthoDB" id="9812547at2"/>
<feature type="transmembrane region" description="Helical" evidence="6">
    <location>
        <begin position="286"/>
        <end position="303"/>
    </location>
</feature>